<accession>A0A0P7JQD2</accession>
<reference evidence="1 2" key="1">
    <citation type="submission" date="2015-09" db="EMBL/GenBank/DDBJ databases">
        <title>Draft genome sequence of Aliiroseovarius crassostreae CV919-312TSm, the causative agent of Roseovarius Oyster Disease (formerly Juvenile Oyster Disease).</title>
        <authorList>
            <person name="Kessner L."/>
            <person name="Spinard E."/>
            <person name="Nelson D."/>
        </authorList>
    </citation>
    <scope>NUCLEOTIDE SEQUENCE [LARGE SCALE GENOMIC DNA]</scope>
    <source>
        <strain evidence="1 2">CV919-312</strain>
    </source>
</reference>
<evidence type="ECO:0000313" key="2">
    <source>
        <dbReference type="Proteomes" id="UP000050471"/>
    </source>
</evidence>
<dbReference type="STRING" id="154981.AKJ29_13140"/>
<evidence type="ECO:0000313" key="1">
    <source>
        <dbReference type="EMBL" id="KPN63575.1"/>
    </source>
</evidence>
<dbReference type="Proteomes" id="UP000050471">
    <property type="component" value="Unassembled WGS sequence"/>
</dbReference>
<name>A0A0P7JQD2_9RHOB</name>
<protein>
    <submittedName>
        <fullName evidence="1">Uncharacterized protein</fullName>
    </submittedName>
</protein>
<comment type="caution">
    <text evidence="1">The sequence shown here is derived from an EMBL/GenBank/DDBJ whole genome shotgun (WGS) entry which is preliminary data.</text>
</comment>
<sequence length="178" mass="19689">MAASGVASSLARRTAEVLAKRQLNFEMSTEALDWGWAMIDAGAESDTLYALTALTPPLHWGELNRLIDQIARDLELPQPGNDQDATRWLAHGHLSDIALANGDDFAALKKVSRLWFDHETPDLAPFYRLKHAIREVETTGQQGHVPGLTLGNWKEQLADAAQEWLTRHPLPAGFCGLE</sequence>
<dbReference type="AlphaFoldDB" id="A0A0P7JQD2"/>
<gene>
    <name evidence="1" type="ORF">AKJ29_13140</name>
</gene>
<organism evidence="1 2">
    <name type="scientific">Aliiroseovarius crassostreae</name>
    <dbReference type="NCBI Taxonomy" id="154981"/>
    <lineage>
        <taxon>Bacteria</taxon>
        <taxon>Pseudomonadati</taxon>
        <taxon>Pseudomonadota</taxon>
        <taxon>Alphaproteobacteria</taxon>
        <taxon>Rhodobacterales</taxon>
        <taxon>Paracoccaceae</taxon>
        <taxon>Aliiroseovarius</taxon>
    </lineage>
</organism>
<dbReference type="RefSeq" id="WP_055190060.1">
    <property type="nucleotide sequence ID" value="NZ_FPBS01000022.1"/>
</dbReference>
<proteinExistence type="predicted"/>
<dbReference type="EMBL" id="LKBA01000006">
    <property type="protein sequence ID" value="KPN63575.1"/>
    <property type="molecule type" value="Genomic_DNA"/>
</dbReference>
<keyword evidence="2" id="KW-1185">Reference proteome</keyword>